<gene>
    <name evidence="3" type="ORF">ALAG00032_LOCUS4595</name>
</gene>
<accession>A0A7S3NFB7</accession>
<evidence type="ECO:0000313" key="3">
    <source>
        <dbReference type="EMBL" id="CAE0363854.1"/>
    </source>
</evidence>
<dbReference type="PANTHER" id="PTHR20974">
    <property type="entry name" value="UPF0585 PROTEIN CG18661"/>
    <property type="match status" value="1"/>
</dbReference>
<proteinExistence type="inferred from homology"/>
<evidence type="ECO:0008006" key="4">
    <source>
        <dbReference type="Google" id="ProtNLM"/>
    </source>
</evidence>
<dbReference type="InterPro" id="IPR010342">
    <property type="entry name" value="DUF938"/>
</dbReference>
<protein>
    <recommendedName>
        <fullName evidence="4">Methyltransferase domain-containing protein</fullName>
    </recommendedName>
</protein>
<dbReference type="EMBL" id="HBIJ01006518">
    <property type="protein sequence ID" value="CAE0363854.1"/>
    <property type="molecule type" value="Transcribed_RNA"/>
</dbReference>
<keyword evidence="2" id="KW-0732">Signal</keyword>
<dbReference type="InterPro" id="IPR029063">
    <property type="entry name" value="SAM-dependent_MTases_sf"/>
</dbReference>
<evidence type="ECO:0000256" key="2">
    <source>
        <dbReference type="SAM" id="SignalP"/>
    </source>
</evidence>
<dbReference type="AlphaFoldDB" id="A0A7S3NFB7"/>
<sequence>MNSKFFFLSSILLLQLVSSLKMQNSPAFMRNRDPIVDALRQCGVNECDHVLELGCGPGEHIVYIANKLQSVRLFQPTDVSLEALESTNCRIKEARLEDRILPAQQIDIGKPDWYIDSNTFDAAFAINVLHIAPHGFLPNLFREAARCLKANGLLCFYDTWIFDGRFVGPNNERFDQSLRSQGYSGIPNIEQCDAAAEAAGFRRADVLHLPANNQFVTYAKQS</sequence>
<organism evidence="3">
    <name type="scientific">Aureoumbra lagunensis</name>
    <dbReference type="NCBI Taxonomy" id="44058"/>
    <lineage>
        <taxon>Eukaryota</taxon>
        <taxon>Sar</taxon>
        <taxon>Stramenopiles</taxon>
        <taxon>Ochrophyta</taxon>
        <taxon>Pelagophyceae</taxon>
        <taxon>Pelagomonadales</taxon>
        <taxon>Aureoumbra</taxon>
    </lineage>
</organism>
<dbReference type="Gene3D" id="3.40.50.150">
    <property type="entry name" value="Vaccinia Virus protein VP39"/>
    <property type="match status" value="1"/>
</dbReference>
<comment type="similarity">
    <text evidence="1">Belongs to the UPF0585 family.</text>
</comment>
<evidence type="ECO:0000256" key="1">
    <source>
        <dbReference type="ARBA" id="ARBA00008308"/>
    </source>
</evidence>
<dbReference type="Pfam" id="PF06080">
    <property type="entry name" value="DUF938"/>
    <property type="match status" value="1"/>
</dbReference>
<feature type="chain" id="PRO_5031479495" description="Methyltransferase domain-containing protein" evidence="2">
    <location>
        <begin position="20"/>
        <end position="222"/>
    </location>
</feature>
<reference evidence="3" key="1">
    <citation type="submission" date="2021-01" db="EMBL/GenBank/DDBJ databases">
        <authorList>
            <person name="Corre E."/>
            <person name="Pelletier E."/>
            <person name="Niang G."/>
            <person name="Scheremetjew M."/>
            <person name="Finn R."/>
            <person name="Kale V."/>
            <person name="Holt S."/>
            <person name="Cochrane G."/>
            <person name="Meng A."/>
            <person name="Brown T."/>
            <person name="Cohen L."/>
        </authorList>
    </citation>
    <scope>NUCLEOTIDE SEQUENCE</scope>
    <source>
        <strain evidence="3">CCMP1510</strain>
    </source>
</reference>
<dbReference type="CDD" id="cd02440">
    <property type="entry name" value="AdoMet_MTases"/>
    <property type="match status" value="1"/>
</dbReference>
<dbReference type="SUPFAM" id="SSF53335">
    <property type="entry name" value="S-adenosyl-L-methionine-dependent methyltransferases"/>
    <property type="match status" value="1"/>
</dbReference>
<name>A0A7S3NFB7_9STRA</name>
<dbReference type="PANTHER" id="PTHR20974:SF0">
    <property type="entry name" value="UPF0585 PROTEIN CG18661"/>
    <property type="match status" value="1"/>
</dbReference>
<feature type="signal peptide" evidence="2">
    <location>
        <begin position="1"/>
        <end position="19"/>
    </location>
</feature>